<dbReference type="InterPro" id="IPR025736">
    <property type="entry name" value="PucR_C-HTH_dom"/>
</dbReference>
<feature type="domain" description="Putative sugar diacid recognition" evidence="2">
    <location>
        <begin position="4"/>
        <end position="135"/>
    </location>
</feature>
<feature type="domain" description="PucR C-terminal helix-turn-helix" evidence="3">
    <location>
        <begin position="315"/>
        <end position="370"/>
    </location>
</feature>
<dbReference type="Proteomes" id="UP000628463">
    <property type="component" value="Unassembled WGS sequence"/>
</dbReference>
<dbReference type="InterPro" id="IPR041522">
    <property type="entry name" value="CdaR_GGDEF"/>
</dbReference>
<dbReference type="PANTHER" id="PTHR33744:SF16">
    <property type="entry name" value="CARBOHYDRATE DIACID REGULATOR"/>
    <property type="match status" value="1"/>
</dbReference>
<dbReference type="Pfam" id="PF13556">
    <property type="entry name" value="HTH_30"/>
    <property type="match status" value="1"/>
</dbReference>
<proteinExistence type="inferred from homology"/>
<dbReference type="Pfam" id="PF05651">
    <property type="entry name" value="Diacid_rec"/>
    <property type="match status" value="1"/>
</dbReference>
<evidence type="ECO:0000313" key="5">
    <source>
        <dbReference type="EMBL" id="MBC5680692.1"/>
    </source>
</evidence>
<protein>
    <submittedName>
        <fullName evidence="5">Helix-turn-helix domain-containing protein</fullName>
    </submittedName>
</protein>
<evidence type="ECO:0000313" key="6">
    <source>
        <dbReference type="Proteomes" id="UP000628463"/>
    </source>
</evidence>
<accession>A0ABR7FZS8</accession>
<evidence type="ECO:0000259" key="4">
    <source>
        <dbReference type="Pfam" id="PF17853"/>
    </source>
</evidence>
<gene>
    <name evidence="5" type="ORF">H8S01_06945</name>
</gene>
<dbReference type="Gene3D" id="1.10.10.2840">
    <property type="entry name" value="PucR C-terminal helix-turn-helix domain"/>
    <property type="match status" value="1"/>
</dbReference>
<dbReference type="Pfam" id="PF17853">
    <property type="entry name" value="GGDEF_2"/>
    <property type="match status" value="1"/>
</dbReference>
<organism evidence="5 6">
    <name type="scientific">Lachnospira hominis</name>
    <name type="common">ex Liu et al. 2021</name>
    <dbReference type="NCBI Taxonomy" id="2763051"/>
    <lineage>
        <taxon>Bacteria</taxon>
        <taxon>Bacillati</taxon>
        <taxon>Bacillota</taxon>
        <taxon>Clostridia</taxon>
        <taxon>Lachnospirales</taxon>
        <taxon>Lachnospiraceae</taxon>
        <taxon>Lachnospira</taxon>
    </lineage>
</organism>
<reference evidence="5 6" key="1">
    <citation type="submission" date="2020-08" db="EMBL/GenBank/DDBJ databases">
        <title>Genome public.</title>
        <authorList>
            <person name="Liu C."/>
            <person name="Sun Q."/>
        </authorList>
    </citation>
    <scope>NUCLEOTIDE SEQUENCE [LARGE SCALE GENOMIC DNA]</scope>
    <source>
        <strain evidence="5 6">NSJ-43</strain>
    </source>
</reference>
<dbReference type="PANTHER" id="PTHR33744">
    <property type="entry name" value="CARBOHYDRATE DIACID REGULATOR"/>
    <property type="match status" value="1"/>
</dbReference>
<evidence type="ECO:0000259" key="2">
    <source>
        <dbReference type="Pfam" id="PF05651"/>
    </source>
</evidence>
<dbReference type="EMBL" id="JACOPD010000004">
    <property type="protein sequence ID" value="MBC5680692.1"/>
    <property type="molecule type" value="Genomic_DNA"/>
</dbReference>
<comment type="similarity">
    <text evidence="1">Belongs to the CdaR family.</text>
</comment>
<evidence type="ECO:0000259" key="3">
    <source>
        <dbReference type="Pfam" id="PF13556"/>
    </source>
</evidence>
<keyword evidence="6" id="KW-1185">Reference proteome</keyword>
<feature type="domain" description="CdaR GGDEF-like" evidence="4">
    <location>
        <begin position="145"/>
        <end position="265"/>
    </location>
</feature>
<dbReference type="RefSeq" id="WP_021865725.1">
    <property type="nucleotide sequence ID" value="NZ_JACOPD010000004.1"/>
</dbReference>
<comment type="caution">
    <text evidence="5">The sequence shown here is derived from an EMBL/GenBank/DDBJ whole genome shotgun (WGS) entry which is preliminary data.</text>
</comment>
<name>A0ABR7FZS8_9FIRM</name>
<dbReference type="InterPro" id="IPR008599">
    <property type="entry name" value="Diacid_rec"/>
</dbReference>
<dbReference type="InterPro" id="IPR051448">
    <property type="entry name" value="CdaR-like_regulators"/>
</dbReference>
<sequence>MHISKNAAMQIVDEISQLVKQNINLMDETGHIIASCDKSRIGDFHYGAYKIITECLDEYYLKKDDKERGMKQGINLPLELDGEIVGVVGITGSHDEVITAGRLIKKMTEILLMERRVSYHQLMDKRVKNAFFEEWLINDGYKNFDDLRERGKSLGIDIDKPGRIIIVSIDELDEYKDNQEGQSVIAKFENNVAAFLNRNGYKAHFRNASRQIILIDDMTTEKVIEFSNELADYIYEKQKLNLNIGIAGKSDDMHEAYIQAHRAWNAAAAEHEKIICYEDMSLELLVNCIPAKIKLEYITKLFKNSSVDEVKEYMSLLKAYYKEQGSIQAVSDSLYIHKNTLQYRIGKLKELTGYDVRKPSENPALYMAYLIMQDIEMEKSETYALLHETK</sequence>
<evidence type="ECO:0000256" key="1">
    <source>
        <dbReference type="ARBA" id="ARBA00006754"/>
    </source>
</evidence>
<dbReference type="InterPro" id="IPR042070">
    <property type="entry name" value="PucR_C-HTH_sf"/>
</dbReference>